<dbReference type="Proteomes" id="UP000219020">
    <property type="component" value="Unassembled WGS sequence"/>
</dbReference>
<keyword evidence="3" id="KW-1185">Reference proteome</keyword>
<dbReference type="EMBL" id="NBYY01000003">
    <property type="protein sequence ID" value="PCS24187.1"/>
    <property type="molecule type" value="Genomic_DNA"/>
</dbReference>
<sequence length="101" mass="11504">MLKFMQGILAPLCSYLTHREARPTGIVFVNSSKLQVCHNLHIFRHQVFKGTLKWGKGTRGCLYGDKGYISDPLERELADKGVTLITGMKKNMKPKVIKLWD</sequence>
<evidence type="ECO:0000259" key="1">
    <source>
        <dbReference type="Pfam" id="PF13612"/>
    </source>
</evidence>
<dbReference type="InterPro" id="IPR025668">
    <property type="entry name" value="Tnp_DDE_dom"/>
</dbReference>
<gene>
    <name evidence="2" type="ORF">BTN49_0182</name>
</gene>
<evidence type="ECO:0000313" key="2">
    <source>
        <dbReference type="EMBL" id="PCS24187.1"/>
    </source>
</evidence>
<evidence type="ECO:0000313" key="3">
    <source>
        <dbReference type="Proteomes" id="UP000219020"/>
    </source>
</evidence>
<accession>A0A2A5T7R2</accession>
<dbReference type="AlphaFoldDB" id="A0A2A5T7R2"/>
<proteinExistence type="predicted"/>
<protein>
    <submittedName>
        <fullName evidence="2">Mobile element protein</fullName>
    </submittedName>
</protein>
<organism evidence="2 3">
    <name type="scientific">Candidatus Enterovibrio escicola</name>
    <dbReference type="NCBI Taxonomy" id="1927127"/>
    <lineage>
        <taxon>Bacteria</taxon>
        <taxon>Pseudomonadati</taxon>
        <taxon>Pseudomonadota</taxon>
        <taxon>Gammaproteobacteria</taxon>
        <taxon>Vibrionales</taxon>
        <taxon>Vibrionaceae</taxon>
        <taxon>Enterovibrio</taxon>
    </lineage>
</organism>
<dbReference type="Pfam" id="PF13612">
    <property type="entry name" value="DDE_Tnp_1_3"/>
    <property type="match status" value="1"/>
</dbReference>
<reference evidence="3" key="1">
    <citation type="submission" date="2017-04" db="EMBL/GenBank/DDBJ databases">
        <title>Genome evolution of the luminous symbionts of deep sea anglerfish.</title>
        <authorList>
            <person name="Hendry T.A."/>
        </authorList>
    </citation>
    <scope>NUCLEOTIDE SEQUENCE [LARGE SCALE GENOMIC DNA]</scope>
</reference>
<feature type="domain" description="Transposase DDE" evidence="1">
    <location>
        <begin position="21"/>
        <end position="64"/>
    </location>
</feature>
<comment type="caution">
    <text evidence="2">The sequence shown here is derived from an EMBL/GenBank/DDBJ whole genome shotgun (WGS) entry which is preliminary data.</text>
</comment>
<name>A0A2A5T7R2_9GAMM</name>